<proteinExistence type="predicted"/>
<feature type="region of interest" description="Disordered" evidence="1">
    <location>
        <begin position="290"/>
        <end position="322"/>
    </location>
</feature>
<evidence type="ECO:0000313" key="2">
    <source>
        <dbReference type="EMBL" id="KAJ3838307.1"/>
    </source>
</evidence>
<accession>A0AA38UHD0</accession>
<feature type="compositionally biased region" description="Pro residues" evidence="1">
    <location>
        <begin position="301"/>
        <end position="317"/>
    </location>
</feature>
<dbReference type="Proteomes" id="UP001163846">
    <property type="component" value="Unassembled WGS sequence"/>
</dbReference>
<name>A0AA38UHD0_9AGAR</name>
<dbReference type="AlphaFoldDB" id="A0AA38UHD0"/>
<comment type="caution">
    <text evidence="2">The sequence shown here is derived from an EMBL/GenBank/DDBJ whole genome shotgun (WGS) entry which is preliminary data.</text>
</comment>
<evidence type="ECO:0000256" key="1">
    <source>
        <dbReference type="SAM" id="MobiDB-lite"/>
    </source>
</evidence>
<gene>
    <name evidence="2" type="ORF">F5878DRAFT_661315</name>
</gene>
<reference evidence="2" key="1">
    <citation type="submission" date="2022-08" db="EMBL/GenBank/DDBJ databases">
        <authorList>
            <consortium name="DOE Joint Genome Institute"/>
            <person name="Min B."/>
            <person name="Riley R."/>
            <person name="Sierra-Patev S."/>
            <person name="Naranjo-Ortiz M."/>
            <person name="Looney B."/>
            <person name="Konkel Z."/>
            <person name="Slot J.C."/>
            <person name="Sakamoto Y."/>
            <person name="Steenwyk J.L."/>
            <person name="Rokas A."/>
            <person name="Carro J."/>
            <person name="Camarero S."/>
            <person name="Ferreira P."/>
            <person name="Molpeceres G."/>
            <person name="Ruiz-Duenas F.J."/>
            <person name="Serrano A."/>
            <person name="Henrissat B."/>
            <person name="Drula E."/>
            <person name="Hughes K.W."/>
            <person name="Mata J.L."/>
            <person name="Ishikawa N.K."/>
            <person name="Vargas-Isla R."/>
            <person name="Ushijima S."/>
            <person name="Smith C.A."/>
            <person name="Ahrendt S."/>
            <person name="Andreopoulos W."/>
            <person name="He G."/>
            <person name="Labutti K."/>
            <person name="Lipzen A."/>
            <person name="Ng V."/>
            <person name="Sandor L."/>
            <person name="Barry K."/>
            <person name="Martinez A.T."/>
            <person name="Xiao Y."/>
            <person name="Gibbons J.G."/>
            <person name="Terashima K."/>
            <person name="Hibbett D.S."/>
            <person name="Grigoriev I.V."/>
        </authorList>
    </citation>
    <scope>NUCLEOTIDE SEQUENCE</scope>
    <source>
        <strain evidence="2">TFB9207</strain>
    </source>
</reference>
<keyword evidence="3" id="KW-1185">Reference proteome</keyword>
<evidence type="ECO:0000313" key="3">
    <source>
        <dbReference type="Proteomes" id="UP001163846"/>
    </source>
</evidence>
<feature type="region of interest" description="Disordered" evidence="1">
    <location>
        <begin position="114"/>
        <end position="133"/>
    </location>
</feature>
<sequence>MIATAFALPIDSNTTERGTEQRIAAGRGEAGPSSGHNLGLSAAKSSREGLIVSPFFQQNKIFTFAVHIGGRAEWAKDPGMYHWGNWLIGITPPDLFKHKTPKARGYRTIRNPASQSNFKWEQQRSDSKSPTSVNGAAIAVTPQHTYLVIATLEMSEKTKNVLINAMRPVIDQHRIDRIPTILSIYQYAVLFQRKLAEKEFRDIVKIIGKFDISETSPFREAFDRMVKEKATGAGDVLEEKVDIWEWELYEQVEHHGPVDILEKSLDRQNRDILEDLWNKVHGTELITTLSHNMPLPDTSPQNPPVPATPESQHPPLPAWALKEQDVYTDPRWKHRENWPKEVLDDWPSDPSGHH</sequence>
<protein>
    <submittedName>
        <fullName evidence="2">Uncharacterized protein</fullName>
    </submittedName>
</protein>
<organism evidence="2 3">
    <name type="scientific">Lentinula raphanica</name>
    <dbReference type="NCBI Taxonomy" id="153919"/>
    <lineage>
        <taxon>Eukaryota</taxon>
        <taxon>Fungi</taxon>
        <taxon>Dikarya</taxon>
        <taxon>Basidiomycota</taxon>
        <taxon>Agaricomycotina</taxon>
        <taxon>Agaricomycetes</taxon>
        <taxon>Agaricomycetidae</taxon>
        <taxon>Agaricales</taxon>
        <taxon>Marasmiineae</taxon>
        <taxon>Omphalotaceae</taxon>
        <taxon>Lentinula</taxon>
    </lineage>
</organism>
<dbReference type="EMBL" id="MU806190">
    <property type="protein sequence ID" value="KAJ3838307.1"/>
    <property type="molecule type" value="Genomic_DNA"/>
</dbReference>